<keyword evidence="2" id="KW-1185">Reference proteome</keyword>
<comment type="caution">
    <text evidence="1">The sequence shown here is derived from an EMBL/GenBank/DDBJ whole genome shotgun (WGS) entry which is preliminary data.</text>
</comment>
<proteinExistence type="predicted"/>
<evidence type="ECO:0000313" key="1">
    <source>
        <dbReference type="EMBL" id="KAK4011082.1"/>
    </source>
</evidence>
<name>A0ABQ9ZDU5_9CRUS</name>
<protein>
    <submittedName>
        <fullName evidence="1">Uncharacterized protein</fullName>
    </submittedName>
</protein>
<dbReference type="EMBL" id="JAOYFB010000003">
    <property type="protein sequence ID" value="KAK4011082.1"/>
    <property type="molecule type" value="Genomic_DNA"/>
</dbReference>
<organism evidence="1 2">
    <name type="scientific">Daphnia magna</name>
    <dbReference type="NCBI Taxonomy" id="35525"/>
    <lineage>
        <taxon>Eukaryota</taxon>
        <taxon>Metazoa</taxon>
        <taxon>Ecdysozoa</taxon>
        <taxon>Arthropoda</taxon>
        <taxon>Crustacea</taxon>
        <taxon>Branchiopoda</taxon>
        <taxon>Diplostraca</taxon>
        <taxon>Cladocera</taxon>
        <taxon>Anomopoda</taxon>
        <taxon>Daphniidae</taxon>
        <taxon>Daphnia</taxon>
    </lineage>
</organism>
<dbReference type="Proteomes" id="UP001234178">
    <property type="component" value="Unassembled WGS sequence"/>
</dbReference>
<evidence type="ECO:0000313" key="2">
    <source>
        <dbReference type="Proteomes" id="UP001234178"/>
    </source>
</evidence>
<gene>
    <name evidence="1" type="ORF">OUZ56_020201</name>
</gene>
<reference evidence="1 2" key="1">
    <citation type="journal article" date="2023" name="Nucleic Acids Res.">
        <title>The hologenome of Daphnia magna reveals possible DNA methylation and microbiome-mediated evolution of the host genome.</title>
        <authorList>
            <person name="Chaturvedi A."/>
            <person name="Li X."/>
            <person name="Dhandapani V."/>
            <person name="Marshall H."/>
            <person name="Kissane S."/>
            <person name="Cuenca-Cambronero M."/>
            <person name="Asole G."/>
            <person name="Calvet F."/>
            <person name="Ruiz-Romero M."/>
            <person name="Marangio P."/>
            <person name="Guigo R."/>
            <person name="Rago D."/>
            <person name="Mirbahai L."/>
            <person name="Eastwood N."/>
            <person name="Colbourne J.K."/>
            <person name="Zhou J."/>
            <person name="Mallon E."/>
            <person name="Orsini L."/>
        </authorList>
    </citation>
    <scope>NUCLEOTIDE SEQUENCE [LARGE SCALE GENOMIC DNA]</scope>
    <source>
        <strain evidence="1">LRV0_1</strain>
    </source>
</reference>
<accession>A0ABQ9ZDU5</accession>
<sequence length="99" mass="11998">MYHCVDGYDEIMECFIMTPTFDFTSNEEIRRTKMRNLDCIPCRRKIIEIVRLPHINLNYLHAHYREMLIDDQFYLLETHLCYISVLTPNPVSIIKRKMN</sequence>